<evidence type="ECO:0000256" key="1">
    <source>
        <dbReference type="SAM" id="Phobius"/>
    </source>
</evidence>
<keyword evidence="1" id="KW-1133">Transmembrane helix</keyword>
<keyword evidence="1" id="KW-0472">Membrane</keyword>
<dbReference type="AlphaFoldDB" id="A0A1D1XF60"/>
<name>A0A1D1XF60_9ARAE</name>
<reference evidence="3" key="1">
    <citation type="submission" date="2015-07" db="EMBL/GenBank/DDBJ databases">
        <title>Transcriptome Assembly of Anthurium amnicola.</title>
        <authorList>
            <person name="Suzuki J."/>
        </authorList>
    </citation>
    <scope>NUCLEOTIDE SEQUENCE</scope>
</reference>
<feature type="domain" description="DUF4408" evidence="2">
    <location>
        <begin position="51"/>
        <end position="92"/>
    </location>
</feature>
<accession>A0A1D1XF60</accession>
<dbReference type="InterPro" id="IPR025520">
    <property type="entry name" value="DUF4408"/>
</dbReference>
<dbReference type="PANTHER" id="PTHR35762">
    <property type="entry name" value="TRANSMEMBRANE PROTEIN"/>
    <property type="match status" value="1"/>
</dbReference>
<dbReference type="EMBL" id="GDJX01026889">
    <property type="protein sequence ID" value="JAT41047.1"/>
    <property type="molecule type" value="Transcribed_RNA"/>
</dbReference>
<protein>
    <submittedName>
        <fullName evidence="3">Exosome complex component RRP42</fullName>
    </submittedName>
</protein>
<feature type="transmembrane region" description="Helical" evidence="1">
    <location>
        <begin position="23"/>
        <end position="46"/>
    </location>
</feature>
<feature type="non-terminal residue" evidence="3">
    <location>
        <position position="152"/>
    </location>
</feature>
<dbReference type="PANTHER" id="PTHR35762:SF2">
    <property type="entry name" value="TRANSMEMBRANE PROTEIN"/>
    <property type="match status" value="1"/>
</dbReference>
<proteinExistence type="predicted"/>
<feature type="transmembrane region" description="Helical" evidence="1">
    <location>
        <begin position="66"/>
        <end position="87"/>
    </location>
</feature>
<organism evidence="3">
    <name type="scientific">Anthurium amnicola</name>
    <dbReference type="NCBI Taxonomy" id="1678845"/>
    <lineage>
        <taxon>Eukaryota</taxon>
        <taxon>Viridiplantae</taxon>
        <taxon>Streptophyta</taxon>
        <taxon>Embryophyta</taxon>
        <taxon>Tracheophyta</taxon>
        <taxon>Spermatophyta</taxon>
        <taxon>Magnoliopsida</taxon>
        <taxon>Liliopsida</taxon>
        <taxon>Araceae</taxon>
        <taxon>Pothoideae</taxon>
        <taxon>Potheae</taxon>
        <taxon>Anthurium</taxon>
    </lineage>
</organism>
<gene>
    <name evidence="3" type="primary">RRP42</name>
    <name evidence="3" type="ORF">g.132457</name>
</gene>
<keyword evidence="1" id="KW-0812">Transmembrane</keyword>
<evidence type="ECO:0000313" key="3">
    <source>
        <dbReference type="EMBL" id="JAT41047.1"/>
    </source>
</evidence>
<dbReference type="Pfam" id="PF14364">
    <property type="entry name" value="DUF4408"/>
    <property type="match status" value="1"/>
</dbReference>
<sequence length="152" mass="17030">MDHPVNIEKLQAMRRYRKHKDQTLINLVHYSLSLVCLGLFLSSPIWLPKLCTALRQLFLVSLPTMLGYLFCPKCLFVLGNAIVVFLVGESKLSGSACSTADVYEEYVVRSRSVHCAAPVSTGKEEADKGSVGLKETSLEDFLMQQEEEEEDD</sequence>
<evidence type="ECO:0000259" key="2">
    <source>
        <dbReference type="Pfam" id="PF14364"/>
    </source>
</evidence>